<dbReference type="PANTHER" id="PTHR30244">
    <property type="entry name" value="TRANSAMINASE"/>
    <property type="match status" value="1"/>
</dbReference>
<evidence type="ECO:0000256" key="2">
    <source>
        <dbReference type="PIRSR" id="PIRSR000390-2"/>
    </source>
</evidence>
<name>A0A1F4XWL3_9BACT</name>
<feature type="active site" description="Proton acceptor" evidence="1">
    <location>
        <position position="180"/>
    </location>
</feature>
<keyword evidence="2 3" id="KW-0663">Pyridoxal phosphate</keyword>
<dbReference type="STRING" id="1797245.A2949_01595"/>
<dbReference type="InterPro" id="IPR000653">
    <property type="entry name" value="DegT/StrS_aminotransferase"/>
</dbReference>
<dbReference type="PIRSF" id="PIRSF000390">
    <property type="entry name" value="PLP_StrS"/>
    <property type="match status" value="1"/>
</dbReference>
<dbReference type="GO" id="GO:0030170">
    <property type="term" value="F:pyridoxal phosphate binding"/>
    <property type="evidence" value="ECO:0007669"/>
    <property type="project" value="TreeGrafter"/>
</dbReference>
<dbReference type="AlphaFoldDB" id="A0A1F4XWL3"/>
<dbReference type="InterPro" id="IPR015422">
    <property type="entry name" value="PyrdxlP-dep_Trfase_small"/>
</dbReference>
<evidence type="ECO:0000256" key="3">
    <source>
        <dbReference type="RuleBase" id="RU004508"/>
    </source>
</evidence>
<evidence type="ECO:0000313" key="4">
    <source>
        <dbReference type="EMBL" id="OGC86107.1"/>
    </source>
</evidence>
<dbReference type="Proteomes" id="UP000178585">
    <property type="component" value="Unassembled WGS sequence"/>
</dbReference>
<dbReference type="InterPro" id="IPR015424">
    <property type="entry name" value="PyrdxlP-dep_Trfase"/>
</dbReference>
<evidence type="ECO:0000313" key="5">
    <source>
        <dbReference type="Proteomes" id="UP000178585"/>
    </source>
</evidence>
<reference evidence="4 5" key="1">
    <citation type="journal article" date="2016" name="Nat. Commun.">
        <title>Thousands of microbial genomes shed light on interconnected biogeochemical processes in an aquifer system.</title>
        <authorList>
            <person name="Anantharaman K."/>
            <person name="Brown C.T."/>
            <person name="Hug L.A."/>
            <person name="Sharon I."/>
            <person name="Castelle C.J."/>
            <person name="Probst A.J."/>
            <person name="Thomas B.C."/>
            <person name="Singh A."/>
            <person name="Wilkins M.J."/>
            <person name="Karaoz U."/>
            <person name="Brodie E.L."/>
            <person name="Williams K.H."/>
            <person name="Hubbard S.S."/>
            <person name="Banfield J.F."/>
        </authorList>
    </citation>
    <scope>NUCLEOTIDE SEQUENCE [LARGE SCALE GENOMIC DNA]</scope>
</reference>
<dbReference type="SUPFAM" id="SSF53383">
    <property type="entry name" value="PLP-dependent transferases"/>
    <property type="match status" value="1"/>
</dbReference>
<gene>
    <name evidence="4" type="ORF">A2949_01595</name>
</gene>
<dbReference type="GO" id="GO:0008483">
    <property type="term" value="F:transaminase activity"/>
    <property type="evidence" value="ECO:0007669"/>
    <property type="project" value="TreeGrafter"/>
</dbReference>
<feature type="modified residue" description="N6-(pyridoxal phosphate)lysine" evidence="2">
    <location>
        <position position="180"/>
    </location>
</feature>
<protein>
    <submittedName>
        <fullName evidence="4">UDP-4-amino-4, 6-dideoxy-N-acetyl-beta-L-altrosamine transaminase</fullName>
    </submittedName>
</protein>
<proteinExistence type="inferred from homology"/>
<sequence length="376" mass="41406">MIPYSTQDISEADIQAVVKTLKSGWITQGPAIERFEVVLAKAAGTKYAVALNSGTAALHAAYFAAGVKKGDEVIVPALTFAATGNAALYLGARPVFADVDPETGNMRISDARKAITKKTKVLVPVDYAGRPVDLRAFKTLARKHTLVLIADAAQSLGARFRGRPAASGADMSIFSFHPVKSITTGEGGAVVTDNPEYARLVRLFRSHGITKDAGHLKNKKEGGWYMEQQALGYNYRMPDINAALGESQLRRLKSFITKRAAAARHYDTLLKNIPSLMLPAQDSVTNRSAWHLYPVRVDAKKRRAVFDYLRSRGIGVQVHHIPVHTHPHYQKLGYKKGSCPNAERFYATAISIPLFPRITLRQQQYIARELKKSLKI</sequence>
<dbReference type="Gene3D" id="3.40.640.10">
    <property type="entry name" value="Type I PLP-dependent aspartate aminotransferase-like (Major domain)"/>
    <property type="match status" value="1"/>
</dbReference>
<comment type="similarity">
    <text evidence="3">Belongs to the DegT/DnrJ/EryC1 family.</text>
</comment>
<accession>A0A1F4XWL3</accession>
<comment type="caution">
    <text evidence="4">The sequence shown here is derived from an EMBL/GenBank/DDBJ whole genome shotgun (WGS) entry which is preliminary data.</text>
</comment>
<dbReference type="Gene3D" id="3.90.1150.10">
    <property type="entry name" value="Aspartate Aminotransferase, domain 1"/>
    <property type="match status" value="1"/>
</dbReference>
<dbReference type="Pfam" id="PF01041">
    <property type="entry name" value="DegT_DnrJ_EryC1"/>
    <property type="match status" value="1"/>
</dbReference>
<dbReference type="PANTHER" id="PTHR30244:SF34">
    <property type="entry name" value="DTDP-4-AMINO-4,6-DIDEOXYGALACTOSE TRANSAMINASE"/>
    <property type="match status" value="1"/>
</dbReference>
<dbReference type="GO" id="GO:0000271">
    <property type="term" value="P:polysaccharide biosynthetic process"/>
    <property type="evidence" value="ECO:0007669"/>
    <property type="project" value="TreeGrafter"/>
</dbReference>
<dbReference type="NCBIfam" id="TIGR03588">
    <property type="entry name" value="PseC"/>
    <property type="match status" value="1"/>
</dbReference>
<organism evidence="4 5">
    <name type="scientific">Candidatus Adlerbacteria bacterium RIFCSPLOWO2_01_FULL_54_21b</name>
    <dbReference type="NCBI Taxonomy" id="1797245"/>
    <lineage>
        <taxon>Bacteria</taxon>
        <taxon>Candidatus Adleribacteriota</taxon>
    </lineage>
</organism>
<evidence type="ECO:0000256" key="1">
    <source>
        <dbReference type="PIRSR" id="PIRSR000390-1"/>
    </source>
</evidence>
<dbReference type="CDD" id="cd00616">
    <property type="entry name" value="AHBA_syn"/>
    <property type="match status" value="1"/>
</dbReference>
<dbReference type="EMBL" id="MEWZ01000031">
    <property type="protein sequence ID" value="OGC86107.1"/>
    <property type="molecule type" value="Genomic_DNA"/>
</dbReference>
<dbReference type="InterPro" id="IPR020026">
    <property type="entry name" value="PseC"/>
</dbReference>
<dbReference type="InterPro" id="IPR015421">
    <property type="entry name" value="PyrdxlP-dep_Trfase_major"/>
</dbReference>